<gene>
    <name evidence="2" type="ORF">EV378_6458</name>
</gene>
<comment type="caution">
    <text evidence="2">The sequence shown here is derived from an EMBL/GenBank/DDBJ whole genome shotgun (WGS) entry which is preliminary data.</text>
</comment>
<proteinExistence type="predicted"/>
<evidence type="ECO:0000259" key="1">
    <source>
        <dbReference type="Pfam" id="PF00561"/>
    </source>
</evidence>
<dbReference type="Proteomes" id="UP000295560">
    <property type="component" value="Unassembled WGS sequence"/>
</dbReference>
<dbReference type="PANTHER" id="PTHR43689">
    <property type="entry name" value="HYDROLASE"/>
    <property type="match status" value="1"/>
</dbReference>
<dbReference type="GO" id="GO:0003824">
    <property type="term" value="F:catalytic activity"/>
    <property type="evidence" value="ECO:0007669"/>
    <property type="project" value="UniProtKB-ARBA"/>
</dbReference>
<feature type="domain" description="AB hydrolase-1" evidence="1">
    <location>
        <begin position="60"/>
        <end position="157"/>
    </location>
</feature>
<protein>
    <submittedName>
        <fullName evidence="2">Pimeloyl-ACP methyl ester carboxylesterase</fullName>
    </submittedName>
</protein>
<dbReference type="Pfam" id="PF00561">
    <property type="entry name" value="Abhydrolase_1"/>
    <property type="match status" value="1"/>
</dbReference>
<dbReference type="AlphaFoldDB" id="A0A4R1HJD0"/>
<name>A0A4R1HJD0_PSEEN</name>
<dbReference type="Gene3D" id="3.40.50.1820">
    <property type="entry name" value="alpha/beta hydrolase"/>
    <property type="match status" value="1"/>
</dbReference>
<evidence type="ECO:0000313" key="2">
    <source>
        <dbReference type="EMBL" id="TCK22454.1"/>
    </source>
</evidence>
<keyword evidence="3" id="KW-1185">Reference proteome</keyword>
<sequence>MGLALAAVVVLVIAASGAYLGWDRLDPERLDVPVGGFTIEAAGVSTHVEHWPAARPSGLPPLVLVPGFAESTYVWSRAAPLLAADRDVYAYDVRGYGYTARVGPYTLDADTDQLAGVLSTLHLSRPVVVGHSLGVAIALSLALRDPASVTGVVAANGDGTPYFGDDRSGTGSRGPRVLLVPPVAPAVITAGVRNRGPIRSLVSGQCGPGCPVDDASVDRWRAPFLLPGAVNALVEIAREPLIGLTDPQELQVRVPVGIVFSDGDGSFDRDSATATASRLHTTAVAELSGERHLALLGAPDRFADAVRRVMPRSM</sequence>
<dbReference type="PANTHER" id="PTHR43689:SF8">
    <property type="entry name" value="ALPHA_BETA-HYDROLASES SUPERFAMILY PROTEIN"/>
    <property type="match status" value="1"/>
</dbReference>
<dbReference type="EMBL" id="SMFZ01000002">
    <property type="protein sequence ID" value="TCK22454.1"/>
    <property type="molecule type" value="Genomic_DNA"/>
</dbReference>
<dbReference type="SUPFAM" id="SSF53474">
    <property type="entry name" value="alpha/beta-Hydrolases"/>
    <property type="match status" value="1"/>
</dbReference>
<reference evidence="2 3" key="1">
    <citation type="submission" date="2019-03" db="EMBL/GenBank/DDBJ databases">
        <title>Sequencing the genomes of 1000 actinobacteria strains.</title>
        <authorList>
            <person name="Klenk H.-P."/>
        </authorList>
    </citation>
    <scope>NUCLEOTIDE SEQUENCE [LARGE SCALE GENOMIC DNA]</scope>
    <source>
        <strain evidence="2 3">DSM 44969</strain>
    </source>
</reference>
<dbReference type="InterPro" id="IPR029058">
    <property type="entry name" value="AB_hydrolase_fold"/>
</dbReference>
<evidence type="ECO:0000313" key="3">
    <source>
        <dbReference type="Proteomes" id="UP000295560"/>
    </source>
</evidence>
<accession>A0A4R1HJD0</accession>
<dbReference type="InterPro" id="IPR000073">
    <property type="entry name" value="AB_hydrolase_1"/>
</dbReference>
<organism evidence="2 3">
    <name type="scientific">Pseudonocardia endophytica</name>
    <dbReference type="NCBI Taxonomy" id="401976"/>
    <lineage>
        <taxon>Bacteria</taxon>
        <taxon>Bacillati</taxon>
        <taxon>Actinomycetota</taxon>
        <taxon>Actinomycetes</taxon>
        <taxon>Pseudonocardiales</taxon>
        <taxon>Pseudonocardiaceae</taxon>
        <taxon>Pseudonocardia</taxon>
    </lineage>
</organism>